<feature type="domain" description="Myb-like" evidence="7">
    <location>
        <begin position="98"/>
        <end position="144"/>
    </location>
</feature>
<dbReference type="Pfam" id="PF00249">
    <property type="entry name" value="Myb_DNA-binding"/>
    <property type="match status" value="1"/>
</dbReference>
<feature type="non-terminal residue" evidence="9">
    <location>
        <position position="1"/>
    </location>
</feature>
<dbReference type="FunFam" id="1.10.10.60:FF:000010">
    <property type="entry name" value="Transcriptional activator Myb isoform A"/>
    <property type="match status" value="1"/>
</dbReference>
<dbReference type="InterPro" id="IPR001005">
    <property type="entry name" value="SANT/Myb"/>
</dbReference>
<dbReference type="PROSITE" id="PS50090">
    <property type="entry name" value="MYB_LIKE"/>
    <property type="match status" value="3"/>
</dbReference>
<feature type="domain" description="Myb-like" evidence="7">
    <location>
        <begin position="1"/>
        <end position="45"/>
    </location>
</feature>
<feature type="domain" description="HTH myb-type" evidence="8">
    <location>
        <begin position="1"/>
        <end position="49"/>
    </location>
</feature>
<sequence>RWTAEEDERLRKAVQRHGEWHWKLIAADVGSRDHVQCLQRWKKVLRPGLRKGEWTAAEDARLARTVAACTPLNWSAVCKSLTGRTSRQCRERWKHHLDPDLKRTEYTPDEDAAILASHHQHGNRWRQIALSVPGRTENSIKARF</sequence>
<dbReference type="InterPro" id="IPR017930">
    <property type="entry name" value="Myb_dom"/>
</dbReference>
<name>A0A835Z2I1_9STRA</name>
<keyword evidence="9" id="KW-0371">Homeobox</keyword>
<gene>
    <name evidence="9" type="ORF">JKP88DRAFT_155544</name>
</gene>
<dbReference type="Pfam" id="PF13921">
    <property type="entry name" value="Myb_DNA-bind_6"/>
    <property type="match status" value="1"/>
</dbReference>
<evidence type="ECO:0000259" key="8">
    <source>
        <dbReference type="PROSITE" id="PS51294"/>
    </source>
</evidence>
<dbReference type="FunFam" id="1.10.10.60:FF:000016">
    <property type="entry name" value="Transcriptional activator Myb isoform A"/>
    <property type="match status" value="1"/>
</dbReference>
<feature type="non-terminal residue" evidence="9">
    <location>
        <position position="144"/>
    </location>
</feature>
<dbReference type="OrthoDB" id="2143914at2759"/>
<accession>A0A835Z2I1</accession>
<evidence type="ECO:0000313" key="10">
    <source>
        <dbReference type="Proteomes" id="UP000664859"/>
    </source>
</evidence>
<organism evidence="9 10">
    <name type="scientific">Tribonema minus</name>
    <dbReference type="NCBI Taxonomy" id="303371"/>
    <lineage>
        <taxon>Eukaryota</taxon>
        <taxon>Sar</taxon>
        <taxon>Stramenopiles</taxon>
        <taxon>Ochrophyta</taxon>
        <taxon>PX clade</taxon>
        <taxon>Xanthophyceae</taxon>
        <taxon>Tribonematales</taxon>
        <taxon>Tribonemataceae</taxon>
        <taxon>Tribonema</taxon>
    </lineage>
</organism>
<dbReference type="InterPro" id="IPR051575">
    <property type="entry name" value="Myb-like_DNA-bd"/>
</dbReference>
<evidence type="ECO:0000256" key="1">
    <source>
        <dbReference type="ARBA" id="ARBA00004123"/>
    </source>
</evidence>
<dbReference type="GO" id="GO:0005634">
    <property type="term" value="C:nucleus"/>
    <property type="evidence" value="ECO:0007669"/>
    <property type="project" value="UniProtKB-SubCell"/>
</dbReference>
<dbReference type="GO" id="GO:0042795">
    <property type="term" value="P:snRNA transcription by RNA polymerase II"/>
    <property type="evidence" value="ECO:0007669"/>
    <property type="project" value="TreeGrafter"/>
</dbReference>
<evidence type="ECO:0000256" key="2">
    <source>
        <dbReference type="ARBA" id="ARBA00022737"/>
    </source>
</evidence>
<feature type="domain" description="HTH myb-type" evidence="8">
    <location>
        <begin position="98"/>
        <end position="144"/>
    </location>
</feature>
<keyword evidence="10" id="KW-1185">Reference proteome</keyword>
<dbReference type="GO" id="GO:0001006">
    <property type="term" value="F:RNA polymerase III type 3 promoter sequence-specific DNA binding"/>
    <property type="evidence" value="ECO:0007669"/>
    <property type="project" value="TreeGrafter"/>
</dbReference>
<keyword evidence="6" id="KW-0539">Nucleus</keyword>
<evidence type="ECO:0000256" key="5">
    <source>
        <dbReference type="ARBA" id="ARBA00023163"/>
    </source>
</evidence>
<dbReference type="PROSITE" id="PS51294">
    <property type="entry name" value="HTH_MYB"/>
    <property type="match status" value="3"/>
</dbReference>
<evidence type="ECO:0000256" key="6">
    <source>
        <dbReference type="ARBA" id="ARBA00023242"/>
    </source>
</evidence>
<dbReference type="Proteomes" id="UP000664859">
    <property type="component" value="Unassembled WGS sequence"/>
</dbReference>
<dbReference type="EMBL" id="JAFCMP010000124">
    <property type="protein sequence ID" value="KAG5185686.1"/>
    <property type="molecule type" value="Genomic_DNA"/>
</dbReference>
<dbReference type="GO" id="GO:0000978">
    <property type="term" value="F:RNA polymerase II cis-regulatory region sequence-specific DNA binding"/>
    <property type="evidence" value="ECO:0007669"/>
    <property type="project" value="TreeGrafter"/>
</dbReference>
<dbReference type="PANTHER" id="PTHR46621:SF1">
    <property type="entry name" value="SNRNA-ACTIVATING PROTEIN COMPLEX SUBUNIT 4"/>
    <property type="match status" value="1"/>
</dbReference>
<feature type="domain" description="HTH myb-type" evidence="8">
    <location>
        <begin position="50"/>
        <end position="97"/>
    </location>
</feature>
<comment type="subcellular location">
    <subcellularLocation>
        <location evidence="1">Nucleus</location>
    </subcellularLocation>
</comment>
<dbReference type="CDD" id="cd00167">
    <property type="entry name" value="SANT"/>
    <property type="match status" value="3"/>
</dbReference>
<protein>
    <submittedName>
        <fullName evidence="9">Homeodomain-like protein</fullName>
    </submittedName>
</protein>
<dbReference type="AlphaFoldDB" id="A0A835Z2I1"/>
<proteinExistence type="predicted"/>
<reference evidence="9" key="1">
    <citation type="submission" date="2021-02" db="EMBL/GenBank/DDBJ databases">
        <title>First Annotated Genome of the Yellow-green Alga Tribonema minus.</title>
        <authorList>
            <person name="Mahan K.M."/>
        </authorList>
    </citation>
    <scope>NUCLEOTIDE SEQUENCE</scope>
    <source>
        <strain evidence="9">UTEX B ZZ1240</strain>
    </source>
</reference>
<evidence type="ECO:0000256" key="3">
    <source>
        <dbReference type="ARBA" id="ARBA00023015"/>
    </source>
</evidence>
<dbReference type="SUPFAM" id="SSF46689">
    <property type="entry name" value="Homeodomain-like"/>
    <property type="match status" value="2"/>
</dbReference>
<comment type="caution">
    <text evidence="9">The sequence shown here is derived from an EMBL/GenBank/DDBJ whole genome shotgun (WGS) entry which is preliminary data.</text>
</comment>
<keyword evidence="4 9" id="KW-0238">DNA-binding</keyword>
<keyword evidence="2" id="KW-0677">Repeat</keyword>
<feature type="domain" description="Myb-like" evidence="7">
    <location>
        <begin position="46"/>
        <end position="97"/>
    </location>
</feature>
<dbReference type="SMART" id="SM00717">
    <property type="entry name" value="SANT"/>
    <property type="match status" value="3"/>
</dbReference>
<evidence type="ECO:0000256" key="4">
    <source>
        <dbReference type="ARBA" id="ARBA00023125"/>
    </source>
</evidence>
<dbReference type="Gene3D" id="1.10.10.60">
    <property type="entry name" value="Homeodomain-like"/>
    <property type="match status" value="3"/>
</dbReference>
<dbReference type="GO" id="GO:0042796">
    <property type="term" value="P:snRNA transcription by RNA polymerase III"/>
    <property type="evidence" value="ECO:0007669"/>
    <property type="project" value="TreeGrafter"/>
</dbReference>
<keyword evidence="3" id="KW-0805">Transcription regulation</keyword>
<keyword evidence="5" id="KW-0804">Transcription</keyword>
<evidence type="ECO:0000259" key="7">
    <source>
        <dbReference type="PROSITE" id="PS50090"/>
    </source>
</evidence>
<evidence type="ECO:0000313" key="9">
    <source>
        <dbReference type="EMBL" id="KAG5185686.1"/>
    </source>
</evidence>
<dbReference type="GO" id="GO:0019185">
    <property type="term" value="C:snRNA-activating protein complex"/>
    <property type="evidence" value="ECO:0007669"/>
    <property type="project" value="TreeGrafter"/>
</dbReference>
<dbReference type="PANTHER" id="PTHR46621">
    <property type="entry name" value="SNRNA-ACTIVATING PROTEIN COMPLEX SUBUNIT 4"/>
    <property type="match status" value="1"/>
</dbReference>
<dbReference type="InterPro" id="IPR009057">
    <property type="entry name" value="Homeodomain-like_sf"/>
</dbReference>